<protein>
    <submittedName>
        <fullName evidence="1">Endoplasmic reticulum translocation complex subunit sec 66</fullName>
    </submittedName>
</protein>
<evidence type="ECO:0000313" key="2">
    <source>
        <dbReference type="Proteomes" id="UP000282876"/>
    </source>
</evidence>
<proteinExistence type="predicted"/>
<accession>A0A437AP92</accession>
<dbReference type="EMBL" id="RCSS01000139">
    <property type="protein sequence ID" value="RVD92816.1"/>
    <property type="molecule type" value="Genomic_DNA"/>
</dbReference>
<dbReference type="VEuPathDB" id="MicrosporidiaDB:TUBRATIS_006690"/>
<gene>
    <name evidence="1" type="ORF">TUBRATIS_006690</name>
</gene>
<evidence type="ECO:0000313" key="1">
    <source>
        <dbReference type="EMBL" id="RVD92816.1"/>
    </source>
</evidence>
<dbReference type="InterPro" id="IPR018624">
    <property type="entry name" value="Sec66"/>
</dbReference>
<reference evidence="1 2" key="1">
    <citation type="submission" date="2018-10" db="EMBL/GenBank/DDBJ databases">
        <title>Draft genome sequence of the microsporidian Tubulinosema ratisbonensis.</title>
        <authorList>
            <person name="Polonais V."/>
            <person name="Peyretaillade E."/>
            <person name="Niehus S."/>
            <person name="Wawrzyniak I."/>
            <person name="Franchet A."/>
            <person name="Gaspin C."/>
            <person name="Reichstadt M."/>
            <person name="Belser C."/>
            <person name="Labadie K."/>
            <person name="Delbac F."/>
            <person name="Ferrandon D."/>
        </authorList>
    </citation>
    <scope>NUCLEOTIDE SEQUENCE [LARGE SCALE GENOMIC DNA]</scope>
    <source>
        <strain evidence="1 2">Franzen</strain>
    </source>
</reference>
<organism evidence="1 2">
    <name type="scientific">Tubulinosema ratisbonensis</name>
    <dbReference type="NCBI Taxonomy" id="291195"/>
    <lineage>
        <taxon>Eukaryota</taxon>
        <taxon>Fungi</taxon>
        <taxon>Fungi incertae sedis</taxon>
        <taxon>Microsporidia</taxon>
        <taxon>Tubulinosematoidea</taxon>
        <taxon>Tubulinosematidae</taxon>
        <taxon>Tubulinosema</taxon>
    </lineage>
</organism>
<comment type="caution">
    <text evidence="1">The sequence shown here is derived from an EMBL/GenBank/DDBJ whole genome shotgun (WGS) entry which is preliminary data.</text>
</comment>
<dbReference type="STRING" id="291195.A0A437AP92"/>
<dbReference type="AlphaFoldDB" id="A0A437AP92"/>
<name>A0A437AP92_9MICR</name>
<dbReference type="Pfam" id="PF09802">
    <property type="entry name" value="Sec66"/>
    <property type="match status" value="1"/>
</dbReference>
<dbReference type="GO" id="GO:0031204">
    <property type="term" value="P:post-translational protein targeting to membrane, translocation"/>
    <property type="evidence" value="ECO:0007669"/>
    <property type="project" value="InterPro"/>
</dbReference>
<dbReference type="Proteomes" id="UP000282876">
    <property type="component" value="Unassembled WGS sequence"/>
</dbReference>
<dbReference type="GO" id="GO:0031207">
    <property type="term" value="C:Sec62/Sec63 complex"/>
    <property type="evidence" value="ECO:0007669"/>
    <property type="project" value="InterPro"/>
</dbReference>
<sequence length="171" mass="19923">MILIISSILVSATILLFFWLKSLNKKNEIGWFEPNKELESYYELTNVSLSQKQKSLLNAAVTTTQRLNELEEEKYPVYNLTQDHIISYDLYKFFQQSVKELEVEKMIIGSEADLLKDDWSSSIFREAEVILGKIKKPVSKKVPIDESLFNKKRETLEKRVMARLGISLENK</sequence>
<keyword evidence="2" id="KW-1185">Reference proteome</keyword>
<dbReference type="OrthoDB" id="2189913at2759"/>